<evidence type="ECO:0000256" key="1">
    <source>
        <dbReference type="SAM" id="Phobius"/>
    </source>
</evidence>
<sequence>MSAAAPTSGEEPVGGAVQHAGDDSVAKLIEIAHKPTVAERLVSWASRPPGRLYVPACVVVALVLLHEDSMPGGHLPSWLFGVGGGTVLAAMGALRLGIALTVARPMIRYYWLRWVAAPAIALGTLALAVADVPLQARVEASSGALSEVDKTANRSTTIPLNGSWSGLYPLKAVAVTEDVTLYTVQGAGLLNESGLARSPETLPTEVFVAGPGGPVVYEHISGDWYSWSAY</sequence>
<protein>
    <submittedName>
        <fullName evidence="2">Uncharacterized protein</fullName>
    </submittedName>
</protein>
<feature type="transmembrane region" description="Helical" evidence="1">
    <location>
        <begin position="110"/>
        <end position="130"/>
    </location>
</feature>
<feature type="transmembrane region" description="Helical" evidence="1">
    <location>
        <begin position="78"/>
        <end position="98"/>
    </location>
</feature>
<proteinExistence type="predicted"/>
<dbReference type="RefSeq" id="WP_246437234.1">
    <property type="nucleotide sequence ID" value="NZ_JACHJT010000001.1"/>
</dbReference>
<accession>A0A7W7RJL1</accession>
<organism evidence="2 3">
    <name type="scientific">Lipingzhangella halophila</name>
    <dbReference type="NCBI Taxonomy" id="1783352"/>
    <lineage>
        <taxon>Bacteria</taxon>
        <taxon>Bacillati</taxon>
        <taxon>Actinomycetota</taxon>
        <taxon>Actinomycetes</taxon>
        <taxon>Streptosporangiales</taxon>
        <taxon>Nocardiopsidaceae</taxon>
        <taxon>Lipingzhangella</taxon>
    </lineage>
</organism>
<keyword evidence="3" id="KW-1185">Reference proteome</keyword>
<evidence type="ECO:0000313" key="3">
    <source>
        <dbReference type="Proteomes" id="UP000523007"/>
    </source>
</evidence>
<dbReference type="EMBL" id="JACHJT010000001">
    <property type="protein sequence ID" value="MBB4933110.1"/>
    <property type="molecule type" value="Genomic_DNA"/>
</dbReference>
<gene>
    <name evidence="2" type="ORF">F4561_003930</name>
</gene>
<keyword evidence="1" id="KW-1133">Transmembrane helix</keyword>
<keyword evidence="1" id="KW-0472">Membrane</keyword>
<evidence type="ECO:0000313" key="2">
    <source>
        <dbReference type="EMBL" id="MBB4933110.1"/>
    </source>
</evidence>
<comment type="caution">
    <text evidence="2">The sequence shown here is derived from an EMBL/GenBank/DDBJ whole genome shotgun (WGS) entry which is preliminary data.</text>
</comment>
<reference evidence="2 3" key="1">
    <citation type="submission" date="2020-08" db="EMBL/GenBank/DDBJ databases">
        <title>Sequencing the genomes of 1000 actinobacteria strains.</title>
        <authorList>
            <person name="Klenk H.-P."/>
        </authorList>
    </citation>
    <scope>NUCLEOTIDE SEQUENCE [LARGE SCALE GENOMIC DNA]</scope>
    <source>
        <strain evidence="2 3">DSM 102030</strain>
    </source>
</reference>
<keyword evidence="1" id="KW-0812">Transmembrane</keyword>
<dbReference type="AlphaFoldDB" id="A0A7W7RJL1"/>
<dbReference type="Proteomes" id="UP000523007">
    <property type="component" value="Unassembled WGS sequence"/>
</dbReference>
<name>A0A7W7RJL1_9ACTN</name>